<keyword evidence="1" id="KW-0812">Transmembrane</keyword>
<dbReference type="Proteomes" id="UP001501842">
    <property type="component" value="Unassembled WGS sequence"/>
</dbReference>
<proteinExistence type="predicted"/>
<accession>A0ABP6H7R2</accession>
<keyword evidence="1" id="KW-0472">Membrane</keyword>
<evidence type="ECO:0000313" key="3">
    <source>
        <dbReference type="Proteomes" id="UP001501842"/>
    </source>
</evidence>
<organism evidence="2 3">
    <name type="scientific">Actinocorallia aurantiaca</name>
    <dbReference type="NCBI Taxonomy" id="46204"/>
    <lineage>
        <taxon>Bacteria</taxon>
        <taxon>Bacillati</taxon>
        <taxon>Actinomycetota</taxon>
        <taxon>Actinomycetes</taxon>
        <taxon>Streptosporangiales</taxon>
        <taxon>Thermomonosporaceae</taxon>
        <taxon>Actinocorallia</taxon>
    </lineage>
</organism>
<comment type="caution">
    <text evidence="2">The sequence shown here is derived from an EMBL/GenBank/DDBJ whole genome shotgun (WGS) entry which is preliminary data.</text>
</comment>
<evidence type="ECO:0000313" key="2">
    <source>
        <dbReference type="EMBL" id="GAA2738054.1"/>
    </source>
</evidence>
<dbReference type="EMBL" id="BAAATZ010000037">
    <property type="protein sequence ID" value="GAA2738054.1"/>
    <property type="molecule type" value="Genomic_DNA"/>
</dbReference>
<feature type="transmembrane region" description="Helical" evidence="1">
    <location>
        <begin position="42"/>
        <end position="67"/>
    </location>
</feature>
<sequence>MFGNNIYQGDNSALVGGSPQQVHEQLWLAGRQRRWKARLRNAVIVLALAWWLAGPVISVAAGVVYLAGDLLFETQQRLTNRVWRRGESGAAHTARFLRLLEFKGYSVLHRRVIPGYGAFPHLVVGNGRIWLVENQVYSPEDTLLSVKGRLFVGKSSHAHVVARLEKLAQSVSETLSGDLGLPVKASIIVAVHGGKPKDTRMTAGGVVLMRPWRVPNWIRRRSAGMSGAVSVQELSAHVLRLYGPSLQGLRGELD</sequence>
<name>A0ABP6H7R2_9ACTN</name>
<keyword evidence="3" id="KW-1185">Reference proteome</keyword>
<gene>
    <name evidence="2" type="ORF">GCM10010439_70560</name>
</gene>
<reference evidence="3" key="1">
    <citation type="journal article" date="2019" name="Int. J. Syst. Evol. Microbiol.">
        <title>The Global Catalogue of Microorganisms (GCM) 10K type strain sequencing project: providing services to taxonomists for standard genome sequencing and annotation.</title>
        <authorList>
            <consortium name="The Broad Institute Genomics Platform"/>
            <consortium name="The Broad Institute Genome Sequencing Center for Infectious Disease"/>
            <person name="Wu L."/>
            <person name="Ma J."/>
        </authorList>
    </citation>
    <scope>NUCLEOTIDE SEQUENCE [LARGE SCALE GENOMIC DNA]</scope>
    <source>
        <strain evidence="3">JCM 8201</strain>
    </source>
</reference>
<keyword evidence="1" id="KW-1133">Transmembrane helix</keyword>
<protein>
    <recommendedName>
        <fullName evidence="4">NERD domain-containing protein</fullName>
    </recommendedName>
</protein>
<dbReference type="RefSeq" id="WP_344457642.1">
    <property type="nucleotide sequence ID" value="NZ_BAAATZ010000037.1"/>
</dbReference>
<evidence type="ECO:0008006" key="4">
    <source>
        <dbReference type="Google" id="ProtNLM"/>
    </source>
</evidence>
<evidence type="ECO:0000256" key="1">
    <source>
        <dbReference type="SAM" id="Phobius"/>
    </source>
</evidence>